<feature type="domain" description="Peptidase S1" evidence="4">
    <location>
        <begin position="114"/>
        <end position="363"/>
    </location>
</feature>
<dbReference type="InterPro" id="IPR051487">
    <property type="entry name" value="Ser/Thr_Proteases_Immune/Dev"/>
</dbReference>
<name>A0A914E8C3_9BILA</name>
<dbReference type="SMART" id="SM00020">
    <property type="entry name" value="Tryp_SPc"/>
    <property type="match status" value="1"/>
</dbReference>
<evidence type="ECO:0000256" key="2">
    <source>
        <dbReference type="ARBA" id="ARBA00024195"/>
    </source>
</evidence>
<dbReference type="PROSITE" id="PS00135">
    <property type="entry name" value="TRYPSIN_SER"/>
    <property type="match status" value="1"/>
</dbReference>
<sequence length="369" mass="40478">MEQIAISHSCELAHHPACNQIPMDESGFFTQCLIGARALCCPKGFKKEMLHFVGLMDNAAMVTQNMLQNQNAILITSKNGLVISPISATNAFSTKCGVSWNVFPQTRGAGLERVIGGRESHSGDWPWLGSLYVKYQNGTVKFICTGSILSPRFVLTAAHCVKNEAKLYPKHTSQLFLRVGSEDRTKGGTIVNVSIPYVHPGYSISNQHDIALLQLQSDLVFNTKIAPVCIAKEYKEEPYDYGFIVGWGWSLDDTNNISYSPVVHENTVPFQPIELCKQYFDKPTYSEVDPAIQICAGALMHGTAQGDSGGPLLINKKGSWNLVGITSFGEYIINGPPDDAKVFDVGVYTRIAPHCPWILKITNGTVECS</sequence>
<reference evidence="6" key="1">
    <citation type="submission" date="2022-11" db="UniProtKB">
        <authorList>
            <consortium name="WormBaseParasite"/>
        </authorList>
    </citation>
    <scope>IDENTIFICATION</scope>
</reference>
<dbReference type="PROSITE" id="PS50240">
    <property type="entry name" value="TRYPSIN_DOM"/>
    <property type="match status" value="1"/>
</dbReference>
<accession>A0A914E8C3</accession>
<dbReference type="InterPro" id="IPR009003">
    <property type="entry name" value="Peptidase_S1_PA"/>
</dbReference>
<dbReference type="CDD" id="cd00190">
    <property type="entry name" value="Tryp_SPc"/>
    <property type="match status" value="1"/>
</dbReference>
<organism evidence="5 6">
    <name type="scientific">Acrobeloides nanus</name>
    <dbReference type="NCBI Taxonomy" id="290746"/>
    <lineage>
        <taxon>Eukaryota</taxon>
        <taxon>Metazoa</taxon>
        <taxon>Ecdysozoa</taxon>
        <taxon>Nematoda</taxon>
        <taxon>Chromadorea</taxon>
        <taxon>Rhabditida</taxon>
        <taxon>Tylenchina</taxon>
        <taxon>Cephalobomorpha</taxon>
        <taxon>Cephaloboidea</taxon>
        <taxon>Cephalobidae</taxon>
        <taxon>Acrobeloides</taxon>
    </lineage>
</organism>
<dbReference type="InterPro" id="IPR001254">
    <property type="entry name" value="Trypsin_dom"/>
</dbReference>
<dbReference type="InterPro" id="IPR018114">
    <property type="entry name" value="TRYPSIN_HIS"/>
</dbReference>
<dbReference type="PANTHER" id="PTHR24256">
    <property type="entry name" value="TRYPTASE-RELATED"/>
    <property type="match status" value="1"/>
</dbReference>
<evidence type="ECO:0000313" key="6">
    <source>
        <dbReference type="WBParaSite" id="ACRNAN_scaffold6387.g26534.t1"/>
    </source>
</evidence>
<dbReference type="PRINTS" id="PR00722">
    <property type="entry name" value="CHYMOTRYPSIN"/>
</dbReference>
<dbReference type="AlphaFoldDB" id="A0A914E8C3"/>
<dbReference type="GO" id="GO:0004252">
    <property type="term" value="F:serine-type endopeptidase activity"/>
    <property type="evidence" value="ECO:0007669"/>
    <property type="project" value="InterPro"/>
</dbReference>
<evidence type="ECO:0000313" key="5">
    <source>
        <dbReference type="Proteomes" id="UP000887540"/>
    </source>
</evidence>
<keyword evidence="3" id="KW-0720">Serine protease</keyword>
<evidence type="ECO:0000259" key="4">
    <source>
        <dbReference type="PROSITE" id="PS50240"/>
    </source>
</evidence>
<dbReference type="Gene3D" id="2.40.10.10">
    <property type="entry name" value="Trypsin-like serine proteases"/>
    <property type="match status" value="1"/>
</dbReference>
<dbReference type="InterPro" id="IPR043504">
    <property type="entry name" value="Peptidase_S1_PA_chymotrypsin"/>
</dbReference>
<keyword evidence="3" id="KW-0645">Protease</keyword>
<dbReference type="SUPFAM" id="SSF50494">
    <property type="entry name" value="Trypsin-like serine proteases"/>
    <property type="match status" value="1"/>
</dbReference>
<dbReference type="FunFam" id="2.40.10.10:FF:000068">
    <property type="entry name" value="transmembrane protease serine 2"/>
    <property type="match status" value="1"/>
</dbReference>
<evidence type="ECO:0000256" key="3">
    <source>
        <dbReference type="RuleBase" id="RU363034"/>
    </source>
</evidence>
<dbReference type="InterPro" id="IPR033116">
    <property type="entry name" value="TRYPSIN_SER"/>
</dbReference>
<dbReference type="WBParaSite" id="ACRNAN_scaffold6387.g26534.t1">
    <property type="protein sequence ID" value="ACRNAN_scaffold6387.g26534.t1"/>
    <property type="gene ID" value="ACRNAN_scaffold6387.g26534"/>
</dbReference>
<evidence type="ECO:0000256" key="1">
    <source>
        <dbReference type="ARBA" id="ARBA00023157"/>
    </source>
</evidence>
<keyword evidence="5" id="KW-1185">Reference proteome</keyword>
<dbReference type="Proteomes" id="UP000887540">
    <property type="component" value="Unplaced"/>
</dbReference>
<comment type="similarity">
    <text evidence="2">Belongs to the peptidase S1 family. CLIP subfamily.</text>
</comment>
<dbReference type="Pfam" id="PF00089">
    <property type="entry name" value="Trypsin"/>
    <property type="match status" value="1"/>
</dbReference>
<dbReference type="GO" id="GO:0006508">
    <property type="term" value="P:proteolysis"/>
    <property type="evidence" value="ECO:0007669"/>
    <property type="project" value="UniProtKB-KW"/>
</dbReference>
<keyword evidence="1" id="KW-1015">Disulfide bond</keyword>
<keyword evidence="3" id="KW-0378">Hydrolase</keyword>
<proteinExistence type="inferred from homology"/>
<protein>
    <submittedName>
        <fullName evidence="6">Peptidase S1 domain-containing protein</fullName>
    </submittedName>
</protein>
<dbReference type="PROSITE" id="PS00134">
    <property type="entry name" value="TRYPSIN_HIS"/>
    <property type="match status" value="1"/>
</dbReference>
<dbReference type="InterPro" id="IPR001314">
    <property type="entry name" value="Peptidase_S1A"/>
</dbReference>